<dbReference type="EMBL" id="SRLO01000147">
    <property type="protein sequence ID" value="TNN71600.1"/>
    <property type="molecule type" value="Genomic_DNA"/>
</dbReference>
<evidence type="ECO:0000256" key="1">
    <source>
        <dbReference type="SAM" id="MobiDB-lite"/>
    </source>
</evidence>
<feature type="region of interest" description="Disordered" evidence="1">
    <location>
        <begin position="1"/>
        <end position="33"/>
    </location>
</feature>
<organism evidence="2 3">
    <name type="scientific">Liparis tanakae</name>
    <name type="common">Tanaka's snailfish</name>
    <dbReference type="NCBI Taxonomy" id="230148"/>
    <lineage>
        <taxon>Eukaryota</taxon>
        <taxon>Metazoa</taxon>
        <taxon>Chordata</taxon>
        <taxon>Craniata</taxon>
        <taxon>Vertebrata</taxon>
        <taxon>Euteleostomi</taxon>
        <taxon>Actinopterygii</taxon>
        <taxon>Neopterygii</taxon>
        <taxon>Teleostei</taxon>
        <taxon>Neoteleostei</taxon>
        <taxon>Acanthomorphata</taxon>
        <taxon>Eupercaria</taxon>
        <taxon>Perciformes</taxon>
        <taxon>Cottioidei</taxon>
        <taxon>Cottales</taxon>
        <taxon>Liparidae</taxon>
        <taxon>Liparis</taxon>
    </lineage>
</organism>
<protein>
    <submittedName>
        <fullName evidence="2">Uncharacterized protein</fullName>
    </submittedName>
</protein>
<keyword evidence="3" id="KW-1185">Reference proteome</keyword>
<dbReference type="Proteomes" id="UP000314294">
    <property type="component" value="Unassembled WGS sequence"/>
</dbReference>
<accession>A0A4Z2I1B6</accession>
<gene>
    <name evidence="2" type="ORF">EYF80_018125</name>
</gene>
<reference evidence="2 3" key="1">
    <citation type="submission" date="2019-03" db="EMBL/GenBank/DDBJ databases">
        <title>First draft genome of Liparis tanakae, snailfish: a comprehensive survey of snailfish specific genes.</title>
        <authorList>
            <person name="Kim W."/>
            <person name="Song I."/>
            <person name="Jeong J.-H."/>
            <person name="Kim D."/>
            <person name="Kim S."/>
            <person name="Ryu S."/>
            <person name="Song J.Y."/>
            <person name="Lee S.K."/>
        </authorList>
    </citation>
    <scope>NUCLEOTIDE SEQUENCE [LARGE SCALE GENOMIC DNA]</scope>
    <source>
        <tissue evidence="2">Muscle</tissue>
    </source>
</reference>
<dbReference type="AlphaFoldDB" id="A0A4Z2I1B6"/>
<evidence type="ECO:0000313" key="3">
    <source>
        <dbReference type="Proteomes" id="UP000314294"/>
    </source>
</evidence>
<comment type="caution">
    <text evidence="2">The sequence shown here is derived from an EMBL/GenBank/DDBJ whole genome shotgun (WGS) entry which is preliminary data.</text>
</comment>
<evidence type="ECO:0000313" key="2">
    <source>
        <dbReference type="EMBL" id="TNN71600.1"/>
    </source>
</evidence>
<proteinExistence type="predicted"/>
<name>A0A4Z2I1B6_9TELE</name>
<sequence>MGKESGVDLTDVASPPTRGLLTGRGHRGHGAGQRHIGLIKTSAAVLRGDACIITSLLSGSQRAECKLELVPTNESSSSSTLLPQIRKCWWGMT</sequence>